<gene>
    <name evidence="2" type="ORF">FB567DRAFT_452306</name>
</gene>
<reference evidence="2" key="1">
    <citation type="journal article" date="2021" name="Nat. Commun.">
        <title>Genetic determinants of endophytism in the Arabidopsis root mycobiome.</title>
        <authorList>
            <person name="Mesny F."/>
            <person name="Miyauchi S."/>
            <person name="Thiergart T."/>
            <person name="Pickel B."/>
            <person name="Atanasova L."/>
            <person name="Karlsson M."/>
            <person name="Huettel B."/>
            <person name="Barry K.W."/>
            <person name="Haridas S."/>
            <person name="Chen C."/>
            <person name="Bauer D."/>
            <person name="Andreopoulos W."/>
            <person name="Pangilinan J."/>
            <person name="LaButti K."/>
            <person name="Riley R."/>
            <person name="Lipzen A."/>
            <person name="Clum A."/>
            <person name="Drula E."/>
            <person name="Henrissat B."/>
            <person name="Kohler A."/>
            <person name="Grigoriev I.V."/>
            <person name="Martin F.M."/>
            <person name="Hacquard S."/>
        </authorList>
    </citation>
    <scope>NUCLEOTIDE SEQUENCE</scope>
    <source>
        <strain evidence="2">MPI-SDFR-AT-0120</strain>
    </source>
</reference>
<name>A0A8K0QX04_9PLEO</name>
<evidence type="ECO:0008006" key="4">
    <source>
        <dbReference type="Google" id="ProtNLM"/>
    </source>
</evidence>
<dbReference type="Proteomes" id="UP000813461">
    <property type="component" value="Unassembled WGS sequence"/>
</dbReference>
<dbReference type="EMBL" id="JAGMVJ010000019">
    <property type="protein sequence ID" value="KAH7076237.1"/>
    <property type="molecule type" value="Genomic_DNA"/>
</dbReference>
<sequence>MLSTYRTVLACLLSSTALAATSADDLSKFSQTIFLPWTSPFSRASTYTPSVRGSILGKSFDFPIDTGSTGVLISASLLPSVKLGDQNPTGWEFLDSSDILYNGRFVELDISFFGSNGDQATSRVPVLVVTKIVKCPGYDVTNGNGVCPPEKLDQKWSQTPRTVLYMGVGFGRNVPGSGIPYGTPDHNPFINVVRLSKQKELSIQQGYTVSTNGVYLGLTEGNTKGAVWQQLQNMAGSDPRAWAPPLVSFKYDDSNNPVQAQALIDTGVTQMYIQSTPEYPLPNVATPNPNPPPGELRRVKPGTKLSFAFPDFKVGEAGYDFVVGD</sequence>
<accession>A0A8K0QX04</accession>
<comment type="caution">
    <text evidence="2">The sequence shown here is derived from an EMBL/GenBank/DDBJ whole genome shotgun (WGS) entry which is preliminary data.</text>
</comment>
<proteinExistence type="predicted"/>
<evidence type="ECO:0000313" key="3">
    <source>
        <dbReference type="Proteomes" id="UP000813461"/>
    </source>
</evidence>
<feature type="non-terminal residue" evidence="2">
    <location>
        <position position="325"/>
    </location>
</feature>
<dbReference type="AlphaFoldDB" id="A0A8K0QX04"/>
<feature type="chain" id="PRO_5035446028" description="Peptidase A1 domain-containing protein" evidence="1">
    <location>
        <begin position="24"/>
        <end position="325"/>
    </location>
</feature>
<evidence type="ECO:0000313" key="2">
    <source>
        <dbReference type="EMBL" id="KAH7076237.1"/>
    </source>
</evidence>
<evidence type="ECO:0000256" key="1">
    <source>
        <dbReference type="SAM" id="SignalP"/>
    </source>
</evidence>
<keyword evidence="3" id="KW-1185">Reference proteome</keyword>
<dbReference type="OrthoDB" id="5291209at2759"/>
<feature type="signal peptide" evidence="1">
    <location>
        <begin position="1"/>
        <end position="23"/>
    </location>
</feature>
<keyword evidence="1" id="KW-0732">Signal</keyword>
<protein>
    <recommendedName>
        <fullName evidence="4">Peptidase A1 domain-containing protein</fullName>
    </recommendedName>
</protein>
<organism evidence="2 3">
    <name type="scientific">Paraphoma chrysanthemicola</name>
    <dbReference type="NCBI Taxonomy" id="798071"/>
    <lineage>
        <taxon>Eukaryota</taxon>
        <taxon>Fungi</taxon>
        <taxon>Dikarya</taxon>
        <taxon>Ascomycota</taxon>
        <taxon>Pezizomycotina</taxon>
        <taxon>Dothideomycetes</taxon>
        <taxon>Pleosporomycetidae</taxon>
        <taxon>Pleosporales</taxon>
        <taxon>Pleosporineae</taxon>
        <taxon>Phaeosphaeriaceae</taxon>
        <taxon>Paraphoma</taxon>
    </lineage>
</organism>